<name>A0A0J9D6M3_SPHYA</name>
<dbReference type="EMBL" id="CP047218">
    <property type="protein sequence ID" value="QHD70106.1"/>
    <property type="molecule type" value="Genomic_DNA"/>
</dbReference>
<dbReference type="InterPro" id="IPR011051">
    <property type="entry name" value="RmlC_Cupin_sf"/>
</dbReference>
<organism evidence="3 5">
    <name type="scientific">Sphingobium yanoikuyae</name>
    <name type="common">Sphingomonas yanoikuyae</name>
    <dbReference type="NCBI Taxonomy" id="13690"/>
    <lineage>
        <taxon>Bacteria</taxon>
        <taxon>Pseudomonadati</taxon>
        <taxon>Pseudomonadota</taxon>
        <taxon>Alphaproteobacteria</taxon>
        <taxon>Sphingomonadales</taxon>
        <taxon>Sphingomonadaceae</taxon>
        <taxon>Sphingobium</taxon>
    </lineage>
</organism>
<keyword evidence="1" id="KW-0479">Metal-binding</keyword>
<keyword evidence="3" id="KW-0413">Isomerase</keyword>
<evidence type="ECO:0000256" key="2">
    <source>
        <dbReference type="ARBA" id="ARBA00022833"/>
    </source>
</evidence>
<dbReference type="GO" id="GO:0046872">
    <property type="term" value="F:metal ion binding"/>
    <property type="evidence" value="ECO:0007669"/>
    <property type="project" value="UniProtKB-KW"/>
</dbReference>
<accession>A0A0J9D6M3</accession>
<evidence type="ECO:0000313" key="4">
    <source>
        <dbReference type="EMBL" id="QHD70106.1"/>
    </source>
</evidence>
<dbReference type="InterPro" id="IPR051804">
    <property type="entry name" value="Carb_Metab_Reg_Kinase/Isom"/>
</dbReference>
<reference evidence="3 5" key="1">
    <citation type="submission" date="2017-04" db="EMBL/GenBank/DDBJ databases">
        <title>Characterization, genome and methylation analysis of a phthalic acid esters degrading strain Sphingobium yanoikuyae SHJ.</title>
        <authorList>
            <person name="Feng L."/>
        </authorList>
    </citation>
    <scope>NUCLEOTIDE SEQUENCE [LARGE SCALE GENOMIC DNA]</scope>
    <source>
        <strain evidence="3 5">SHJ</strain>
    </source>
</reference>
<dbReference type="Gene3D" id="2.60.120.10">
    <property type="entry name" value="Jelly Rolls"/>
    <property type="match status" value="1"/>
</dbReference>
<protein>
    <submittedName>
        <fullName evidence="3">Phosphoheptose isomerase</fullName>
    </submittedName>
</protein>
<sequence length="270" mass="29672">MSSYRLIPSAVEKPWGRRDLPARFGLNADRRVGEIWFTADADLPQPLLVKYLFTSEKLSVQVHPDDAQAQAMGLAGGKSECWYVLATEGDARLGIGLTRTVDADALKAAALDGSIEELIDWKPVKPGDFYYIPAGTIHAIGGGITLVEVQQNNDVTYRLFDYGRPRELHLDAGMAVSEPVPYDRLAQHVTNDSAAMLVEETGAPFTLENLVHEAGERVLQDQGPFWFIPLQGSGLIDGQPWMAGECWLIEDQADIAVEHRLHALLARPVA</sequence>
<keyword evidence="2" id="KW-0862">Zinc</keyword>
<evidence type="ECO:0000313" key="5">
    <source>
        <dbReference type="Proteomes" id="UP000037029"/>
    </source>
</evidence>
<gene>
    <name evidence="3" type="ORF">BV87_24705</name>
    <name evidence="4" type="ORF">GS397_25825</name>
</gene>
<evidence type="ECO:0000313" key="6">
    <source>
        <dbReference type="Proteomes" id="UP000464086"/>
    </source>
</evidence>
<dbReference type="Proteomes" id="UP000037029">
    <property type="component" value="Chromosome"/>
</dbReference>
<dbReference type="GO" id="GO:0016853">
    <property type="term" value="F:isomerase activity"/>
    <property type="evidence" value="ECO:0007669"/>
    <property type="project" value="UniProtKB-KW"/>
</dbReference>
<dbReference type="AlphaFoldDB" id="A0A0J9D6M3"/>
<proteinExistence type="predicted"/>
<reference evidence="4 6" key="2">
    <citation type="submission" date="2019-12" db="EMBL/GenBank/DDBJ databases">
        <title>Functional and genomic insights into the Sphingobium yanoikuyae YC-JY1, a bacterium efficiently degrading bisphenol A.</title>
        <authorList>
            <person name="Jia Y."/>
            <person name="Li X."/>
            <person name="Wang J."/>
            <person name="Eltoukhy A."/>
            <person name="Lamraoui I."/>
            <person name="Yan Y."/>
        </authorList>
    </citation>
    <scope>NUCLEOTIDE SEQUENCE [LARGE SCALE GENOMIC DNA]</scope>
    <source>
        <strain evidence="4 6">YC-JY1</strain>
    </source>
</reference>
<dbReference type="InterPro" id="IPR014710">
    <property type="entry name" value="RmlC-like_jellyroll"/>
</dbReference>
<evidence type="ECO:0000256" key="1">
    <source>
        <dbReference type="ARBA" id="ARBA00022723"/>
    </source>
</evidence>
<dbReference type="EMBL" id="CP020925">
    <property type="protein sequence ID" value="ATP21715.1"/>
    <property type="molecule type" value="Genomic_DNA"/>
</dbReference>
<dbReference type="RefSeq" id="WP_048936380.1">
    <property type="nucleotide sequence ID" value="NZ_CP020925.1"/>
</dbReference>
<dbReference type="CDD" id="cd07010">
    <property type="entry name" value="cupin_PMI_type_I_N_bac"/>
    <property type="match status" value="1"/>
</dbReference>
<dbReference type="PANTHER" id="PTHR42742:SF3">
    <property type="entry name" value="FRUCTOKINASE"/>
    <property type="match status" value="1"/>
</dbReference>
<dbReference type="PANTHER" id="PTHR42742">
    <property type="entry name" value="TRANSCRIPTIONAL REPRESSOR MPRA"/>
    <property type="match status" value="1"/>
</dbReference>
<dbReference type="SUPFAM" id="SSF51182">
    <property type="entry name" value="RmlC-like cupins"/>
    <property type="match status" value="1"/>
</dbReference>
<evidence type="ECO:0000313" key="3">
    <source>
        <dbReference type="EMBL" id="ATP21715.1"/>
    </source>
</evidence>
<dbReference type="Proteomes" id="UP000464086">
    <property type="component" value="Chromosome"/>
</dbReference>